<proteinExistence type="predicted"/>
<dbReference type="Proteomes" id="UP000830434">
    <property type="component" value="Chromosome"/>
</dbReference>
<dbReference type="AlphaFoldDB" id="A0A8U0IFS3"/>
<evidence type="ECO:0000313" key="1">
    <source>
        <dbReference type="EMBL" id="UPV99929.1"/>
    </source>
</evidence>
<sequence>MLTVLSYRRDNRHRILLIVAGGKRVFADVVEVRRGGPEVRRQGIVVHVERDVDVSLRVRFDPFRTALSDIPLDGRDVPGDFDFLGYLVHSEQRGRRIAQRELRLILQRAPP</sequence>
<protein>
    <submittedName>
        <fullName evidence="1">Uncharacterized protein</fullName>
    </submittedName>
</protein>
<dbReference type="KEGG" id="haxz:M0R88_15610"/>
<gene>
    <name evidence="1" type="ORF">M0R88_15610</name>
</gene>
<reference evidence="1" key="1">
    <citation type="submission" date="2022-04" db="EMBL/GenBank/DDBJ databases">
        <title>Diverse halophilic archaea isolated from saline environments.</title>
        <authorList>
            <person name="Cui H.-L."/>
        </authorList>
    </citation>
    <scope>NUCLEOTIDE SEQUENCE</scope>
    <source>
        <strain evidence="1">XZYJT40</strain>
    </source>
</reference>
<name>A0A8U0IFS3_9EURY</name>
<dbReference type="EMBL" id="CP096658">
    <property type="protein sequence ID" value="UPV99929.1"/>
    <property type="molecule type" value="Genomic_DNA"/>
</dbReference>
<accession>A0A8U0IFS3</accession>
<evidence type="ECO:0000313" key="2">
    <source>
        <dbReference type="Proteomes" id="UP000830434"/>
    </source>
</evidence>
<keyword evidence="2" id="KW-1185">Reference proteome</keyword>
<dbReference type="RefSeq" id="WP_248654386.1">
    <property type="nucleotide sequence ID" value="NZ_CP096658.1"/>
</dbReference>
<organism evidence="1 2">
    <name type="scientific">Halorussus gelatinilyticus</name>
    <dbReference type="NCBI Taxonomy" id="2937524"/>
    <lineage>
        <taxon>Archaea</taxon>
        <taxon>Methanobacteriati</taxon>
        <taxon>Methanobacteriota</taxon>
        <taxon>Stenosarchaea group</taxon>
        <taxon>Halobacteria</taxon>
        <taxon>Halobacteriales</taxon>
        <taxon>Haladaptataceae</taxon>
        <taxon>Halorussus</taxon>
    </lineage>
</organism>
<dbReference type="GeneID" id="72191311"/>